<dbReference type="AlphaFoldDB" id="A0A1C6UPL9"/>
<organism evidence="3 4">
    <name type="scientific">Micromonospora yangpuensis</name>
    <dbReference type="NCBI Taxonomy" id="683228"/>
    <lineage>
        <taxon>Bacteria</taxon>
        <taxon>Bacillati</taxon>
        <taxon>Actinomycetota</taxon>
        <taxon>Actinomycetes</taxon>
        <taxon>Micromonosporales</taxon>
        <taxon>Micromonosporaceae</taxon>
        <taxon>Micromonospora</taxon>
    </lineage>
</organism>
<dbReference type="Gene3D" id="3.40.50.850">
    <property type="entry name" value="Isochorismatase-like"/>
    <property type="match status" value="1"/>
</dbReference>
<protein>
    <submittedName>
        <fullName evidence="3">Nicotinamidase-related amidase</fullName>
    </submittedName>
</protein>
<feature type="domain" description="Isochorismatase-like" evidence="2">
    <location>
        <begin position="10"/>
        <end position="182"/>
    </location>
</feature>
<keyword evidence="1" id="KW-0378">Hydrolase</keyword>
<gene>
    <name evidence="3" type="ORF">GA0070617_3077</name>
</gene>
<dbReference type="CDD" id="cd00431">
    <property type="entry name" value="cysteine_hydrolases"/>
    <property type="match status" value="1"/>
</dbReference>
<accession>A0A1C6UPL9</accession>
<reference evidence="3 4" key="1">
    <citation type="submission" date="2016-06" db="EMBL/GenBank/DDBJ databases">
        <authorList>
            <person name="Kjaerup R.B."/>
            <person name="Dalgaard T.S."/>
            <person name="Juul-Madsen H.R."/>
        </authorList>
    </citation>
    <scope>NUCLEOTIDE SEQUENCE [LARGE SCALE GENOMIC DNA]</scope>
    <source>
        <strain evidence="3 4">DSM 45577</strain>
    </source>
</reference>
<dbReference type="Pfam" id="PF00857">
    <property type="entry name" value="Isochorismatase"/>
    <property type="match status" value="1"/>
</dbReference>
<dbReference type="InterPro" id="IPR000868">
    <property type="entry name" value="Isochorismatase-like_dom"/>
</dbReference>
<dbReference type="STRING" id="683228.GA0070617_3077"/>
<sequence>MRTLGTGDTLIVIDVQRKYVNCQGPLAVPDGPALVQRIARFAEAARTRRVPVVWVTREQRPGVSMGTATEAAYGVAMPDLFQGPAAELDPDLGARDDEVRVVKPRQSAFYGTDLEVVLRTAGTRRVILAGVTTNICVQATAQDARARDLEVVVPADLTAALAVTKEGFELSAAAVQQATLATLAHAVGTVCPSAELLGQP</sequence>
<evidence type="ECO:0000313" key="4">
    <source>
        <dbReference type="Proteomes" id="UP000198937"/>
    </source>
</evidence>
<dbReference type="InterPro" id="IPR036380">
    <property type="entry name" value="Isochorismatase-like_sf"/>
</dbReference>
<keyword evidence="4" id="KW-1185">Reference proteome</keyword>
<dbReference type="PANTHER" id="PTHR43540">
    <property type="entry name" value="PEROXYUREIDOACRYLATE/UREIDOACRYLATE AMIDOHYDROLASE-RELATED"/>
    <property type="match status" value="1"/>
</dbReference>
<evidence type="ECO:0000313" key="3">
    <source>
        <dbReference type="EMBL" id="SCL55863.1"/>
    </source>
</evidence>
<proteinExistence type="predicted"/>
<dbReference type="Proteomes" id="UP000198937">
    <property type="component" value="Unassembled WGS sequence"/>
</dbReference>
<dbReference type="EMBL" id="FMIA01000002">
    <property type="protein sequence ID" value="SCL55863.1"/>
    <property type="molecule type" value="Genomic_DNA"/>
</dbReference>
<dbReference type="RefSeq" id="WP_175440546.1">
    <property type="nucleotide sequence ID" value="NZ_BMMJ01000005.1"/>
</dbReference>
<name>A0A1C6UPL9_9ACTN</name>
<evidence type="ECO:0000256" key="1">
    <source>
        <dbReference type="ARBA" id="ARBA00022801"/>
    </source>
</evidence>
<dbReference type="GO" id="GO:0016787">
    <property type="term" value="F:hydrolase activity"/>
    <property type="evidence" value="ECO:0007669"/>
    <property type="project" value="UniProtKB-KW"/>
</dbReference>
<dbReference type="SUPFAM" id="SSF52499">
    <property type="entry name" value="Isochorismatase-like hydrolases"/>
    <property type="match status" value="1"/>
</dbReference>
<evidence type="ECO:0000259" key="2">
    <source>
        <dbReference type="Pfam" id="PF00857"/>
    </source>
</evidence>
<dbReference type="InterPro" id="IPR050272">
    <property type="entry name" value="Isochorismatase-like_hydrls"/>
</dbReference>